<evidence type="ECO:0000313" key="2">
    <source>
        <dbReference type="EMBL" id="SOZ72768.1"/>
    </source>
</evidence>
<organism evidence="2">
    <name type="scientific">Cupriavidus taiwanensis</name>
    <dbReference type="NCBI Taxonomy" id="164546"/>
    <lineage>
        <taxon>Bacteria</taxon>
        <taxon>Pseudomonadati</taxon>
        <taxon>Pseudomonadota</taxon>
        <taxon>Betaproteobacteria</taxon>
        <taxon>Burkholderiales</taxon>
        <taxon>Burkholderiaceae</taxon>
        <taxon>Cupriavidus</taxon>
    </lineage>
</organism>
<protein>
    <submittedName>
        <fullName evidence="2">Fimbriae protein (Modular protein)</fullName>
    </submittedName>
</protein>
<keyword evidence="1" id="KW-1133">Transmembrane helix</keyword>
<dbReference type="AlphaFoldDB" id="A0A375E9C4"/>
<dbReference type="Pfam" id="PF04964">
    <property type="entry name" value="Flp_Fap"/>
    <property type="match status" value="1"/>
</dbReference>
<dbReference type="InterPro" id="IPR007047">
    <property type="entry name" value="Flp_Fap"/>
</dbReference>
<proteinExistence type="predicted"/>
<feature type="transmembrane region" description="Helical" evidence="1">
    <location>
        <begin position="31"/>
        <end position="52"/>
    </location>
</feature>
<reference evidence="2" key="1">
    <citation type="submission" date="2018-01" db="EMBL/GenBank/DDBJ databases">
        <authorList>
            <person name="Clerissi C."/>
        </authorList>
    </citation>
    <scope>NUCLEOTIDE SEQUENCE</scope>
    <source>
        <strain evidence="2">Cupriavidus taiwanensis STM 8556</strain>
    </source>
</reference>
<keyword evidence="1" id="KW-0812">Transmembrane</keyword>
<name>A0A375E9C4_9BURK</name>
<accession>A0A375E9C4</accession>
<dbReference type="EMBL" id="OFTH01000046">
    <property type="protein sequence ID" value="SOZ72768.1"/>
    <property type="molecule type" value="Genomic_DNA"/>
</dbReference>
<keyword evidence="1" id="KW-0472">Membrane</keyword>
<sequence length="76" mass="7806">MIAASSDHSGVSNIMKRLIARFIKDERGATAIEYGLIAGLVALAVAAGATQLGTNLSDGFKSLGEKVVTMLGKPTT</sequence>
<comment type="caution">
    <text evidence="2">The sequence shown here is derived from an EMBL/GenBank/DDBJ whole genome shotgun (WGS) entry which is preliminary data.</text>
</comment>
<dbReference type="Proteomes" id="UP000256952">
    <property type="component" value="Chromosome CBM2613_b"/>
</dbReference>
<evidence type="ECO:0000256" key="1">
    <source>
        <dbReference type="SAM" id="Phobius"/>
    </source>
</evidence>
<gene>
    <name evidence="2" type="ORF">CBM2613_B40027</name>
</gene>